<organism evidence="2">
    <name type="scientific">Magallana gigas</name>
    <name type="common">Pacific oyster</name>
    <name type="synonym">Crassostrea gigas</name>
    <dbReference type="NCBI Taxonomy" id="29159"/>
    <lineage>
        <taxon>Eukaryota</taxon>
        <taxon>Metazoa</taxon>
        <taxon>Spiralia</taxon>
        <taxon>Lophotrochozoa</taxon>
        <taxon>Mollusca</taxon>
        <taxon>Bivalvia</taxon>
        <taxon>Autobranchia</taxon>
        <taxon>Pteriomorphia</taxon>
        <taxon>Ostreida</taxon>
        <taxon>Ostreoidea</taxon>
        <taxon>Ostreidae</taxon>
        <taxon>Magallana</taxon>
    </lineage>
</organism>
<feature type="region of interest" description="Disordered" evidence="1">
    <location>
        <begin position="56"/>
        <end position="75"/>
    </location>
</feature>
<dbReference type="EMBL" id="JH816585">
    <property type="protein sequence ID" value="EKC36971.1"/>
    <property type="molecule type" value="Genomic_DNA"/>
</dbReference>
<dbReference type="InParanoid" id="K1RRB2"/>
<dbReference type="SMR" id="K1RRB2"/>
<evidence type="ECO:0000256" key="1">
    <source>
        <dbReference type="SAM" id="MobiDB-lite"/>
    </source>
</evidence>
<name>K1RRB2_MAGGI</name>
<reference evidence="2" key="1">
    <citation type="journal article" date="2012" name="Nature">
        <title>The oyster genome reveals stress adaptation and complexity of shell formation.</title>
        <authorList>
            <person name="Zhang G."/>
            <person name="Fang X."/>
            <person name="Guo X."/>
            <person name="Li L."/>
            <person name="Luo R."/>
            <person name="Xu F."/>
            <person name="Yang P."/>
            <person name="Zhang L."/>
            <person name="Wang X."/>
            <person name="Qi H."/>
            <person name="Xiong Z."/>
            <person name="Que H."/>
            <person name="Xie Y."/>
            <person name="Holland P.W."/>
            <person name="Paps J."/>
            <person name="Zhu Y."/>
            <person name="Wu F."/>
            <person name="Chen Y."/>
            <person name="Wang J."/>
            <person name="Peng C."/>
            <person name="Meng J."/>
            <person name="Yang L."/>
            <person name="Liu J."/>
            <person name="Wen B."/>
            <person name="Zhang N."/>
            <person name="Huang Z."/>
            <person name="Zhu Q."/>
            <person name="Feng Y."/>
            <person name="Mount A."/>
            <person name="Hedgecock D."/>
            <person name="Xu Z."/>
            <person name="Liu Y."/>
            <person name="Domazet-Loso T."/>
            <person name="Du Y."/>
            <person name="Sun X."/>
            <person name="Zhang S."/>
            <person name="Liu B."/>
            <person name="Cheng P."/>
            <person name="Jiang X."/>
            <person name="Li J."/>
            <person name="Fan D."/>
            <person name="Wang W."/>
            <person name="Fu W."/>
            <person name="Wang T."/>
            <person name="Wang B."/>
            <person name="Zhang J."/>
            <person name="Peng Z."/>
            <person name="Li Y."/>
            <person name="Li N."/>
            <person name="Wang J."/>
            <person name="Chen M."/>
            <person name="He Y."/>
            <person name="Tan F."/>
            <person name="Song X."/>
            <person name="Zheng Q."/>
            <person name="Huang R."/>
            <person name="Yang H."/>
            <person name="Du X."/>
            <person name="Chen L."/>
            <person name="Yang M."/>
            <person name="Gaffney P.M."/>
            <person name="Wang S."/>
            <person name="Luo L."/>
            <person name="She Z."/>
            <person name="Ming Y."/>
            <person name="Huang W."/>
            <person name="Zhang S."/>
            <person name="Huang B."/>
            <person name="Zhang Y."/>
            <person name="Qu T."/>
            <person name="Ni P."/>
            <person name="Miao G."/>
            <person name="Wang J."/>
            <person name="Wang Q."/>
            <person name="Steinberg C.E."/>
            <person name="Wang H."/>
            <person name="Li N."/>
            <person name="Qian L."/>
            <person name="Zhang G."/>
            <person name="Li Y."/>
            <person name="Yang H."/>
            <person name="Liu X."/>
            <person name="Wang J."/>
            <person name="Yin Y."/>
            <person name="Wang J."/>
        </authorList>
    </citation>
    <scope>NUCLEOTIDE SEQUENCE [LARGE SCALE GENOMIC DNA]</scope>
    <source>
        <strain evidence="2">05x7-T-G4-1.051#20</strain>
    </source>
</reference>
<gene>
    <name evidence="2" type="ORF">CGI_10023118</name>
</gene>
<evidence type="ECO:0000313" key="2">
    <source>
        <dbReference type="EMBL" id="EKC36971.1"/>
    </source>
</evidence>
<protein>
    <submittedName>
        <fullName evidence="2">Uncharacterized protein</fullName>
    </submittedName>
</protein>
<proteinExistence type="predicted"/>
<feature type="compositionally biased region" description="Basic and acidic residues" evidence="1">
    <location>
        <begin position="66"/>
        <end position="75"/>
    </location>
</feature>
<accession>K1RRB2</accession>
<dbReference type="AlphaFoldDB" id="K1RRB2"/>
<sequence length="99" mass="11777">MERKKDKKVLKSKTLPPRKTYPAEFDDFDFFSSTDSSTDWEDVLEKKIEDLSRQLTNEKQQHRKEKQQVAKLQRELARAKSDSQKFLTVSVNLERKLMT</sequence>
<dbReference type="HOGENOM" id="CLU_2322652_0_0_1"/>